<dbReference type="EMBL" id="AP012292">
    <property type="protein sequence ID" value="BAL82842.1"/>
    <property type="molecule type" value="Genomic_DNA"/>
</dbReference>
<protein>
    <submittedName>
        <fullName evidence="1">Putative phage major tail protein, phi13 family</fullName>
    </submittedName>
</protein>
<reference evidence="1 2" key="1">
    <citation type="submission" date="2011-10" db="EMBL/GenBank/DDBJ databases">
        <title>Whole genome sequence of Selenomonas ruminantium subsp. lactilytica TAM6421.</title>
        <authorList>
            <person name="Oguchi A."/>
            <person name="Ankai A."/>
            <person name="Kaneko J."/>
            <person name="Yamada-Narita S."/>
            <person name="Fukui S."/>
            <person name="Takahashi M."/>
            <person name="Onodera T."/>
            <person name="Kojima S."/>
            <person name="Fushimi T."/>
            <person name="Abe N."/>
            <person name="Kamio Y."/>
            <person name="Yamazaki S."/>
            <person name="Fujita N."/>
        </authorList>
    </citation>
    <scope>NUCLEOTIDE SEQUENCE [LARGE SCALE GENOMIC DNA]</scope>
    <source>
        <strain evidence="2">NBRC 103574 / TAM6421</strain>
    </source>
</reference>
<dbReference type="HOGENOM" id="CLU_080118_1_1_9"/>
<accession>I0GQ05</accession>
<name>I0GQ05_SELRL</name>
<dbReference type="RefSeq" id="WP_014424279.1">
    <property type="nucleotide sequence ID" value="NC_017068.1"/>
</dbReference>
<dbReference type="eggNOG" id="ENOG502Z94K">
    <property type="taxonomic scope" value="Bacteria"/>
</dbReference>
<dbReference type="PATRIC" id="fig|927704.6.peg.1168"/>
<dbReference type="KEGG" id="sri:SELR_11340"/>
<sequence>MATVGLKNLYYATLSSDTSSGVTYGTPVKIAGAVSVDMNPSVNFATLYGDDAPFAADSSMSEITVTVESCDLKLEDQAALLGHTVNSTTKQLEAKASDTAPYVALMFEAKKHNGNTRYVKLLKGKFAPTQETMQTKGESVTYTTPKLEGRFVAREYDGAWKRVADSDNTESATLIAGWYSAVEPS</sequence>
<proteinExistence type="predicted"/>
<dbReference type="InterPro" id="IPR006724">
    <property type="entry name" value="Phage_TTP"/>
</dbReference>
<gene>
    <name evidence="1" type="ordered locus">SELR_11340</name>
</gene>
<evidence type="ECO:0000313" key="1">
    <source>
        <dbReference type="EMBL" id="BAL82842.1"/>
    </source>
</evidence>
<evidence type="ECO:0000313" key="2">
    <source>
        <dbReference type="Proteomes" id="UP000007887"/>
    </source>
</evidence>
<dbReference type="Proteomes" id="UP000007887">
    <property type="component" value="Chromosome"/>
</dbReference>
<dbReference type="NCBIfam" id="TIGR01603">
    <property type="entry name" value="maj_tail_phi13"/>
    <property type="match status" value="1"/>
</dbReference>
<dbReference type="InterPro" id="IPR006490">
    <property type="entry name" value="Maj_tail_phi13"/>
</dbReference>
<dbReference type="AlphaFoldDB" id="I0GQ05"/>
<organism evidence="1 2">
    <name type="scientific">Selenomonas ruminantium subsp. lactilytica (strain NBRC 103574 / TAM6421)</name>
    <dbReference type="NCBI Taxonomy" id="927704"/>
    <lineage>
        <taxon>Bacteria</taxon>
        <taxon>Bacillati</taxon>
        <taxon>Bacillota</taxon>
        <taxon>Negativicutes</taxon>
        <taxon>Selenomonadales</taxon>
        <taxon>Selenomonadaceae</taxon>
        <taxon>Selenomonas</taxon>
    </lineage>
</organism>
<dbReference type="OrthoDB" id="3078218at2"/>
<dbReference type="Pfam" id="PF04630">
    <property type="entry name" value="Phage_TTP_1"/>
    <property type="match status" value="1"/>
</dbReference>